<accession>A0A7S3ARR3</accession>
<evidence type="ECO:0000313" key="7">
    <source>
        <dbReference type="EMBL" id="CAE0111361.1"/>
    </source>
</evidence>
<reference evidence="7" key="1">
    <citation type="submission" date="2021-01" db="EMBL/GenBank/DDBJ databases">
        <authorList>
            <person name="Corre E."/>
            <person name="Pelletier E."/>
            <person name="Niang G."/>
            <person name="Scheremetjew M."/>
            <person name="Finn R."/>
            <person name="Kale V."/>
            <person name="Holt S."/>
            <person name="Cochrane G."/>
            <person name="Meng A."/>
            <person name="Brown T."/>
            <person name="Cohen L."/>
        </authorList>
    </citation>
    <scope>NUCLEOTIDE SEQUENCE</scope>
    <source>
        <strain evidence="7">CCMP281</strain>
    </source>
</reference>
<dbReference type="GO" id="GO:0016020">
    <property type="term" value="C:membrane"/>
    <property type="evidence" value="ECO:0007669"/>
    <property type="project" value="UniProtKB-SubCell"/>
</dbReference>
<evidence type="ECO:0000256" key="5">
    <source>
        <dbReference type="ARBA" id="ARBA00023136"/>
    </source>
</evidence>
<keyword evidence="3" id="KW-0812">Transmembrane</keyword>
<evidence type="ECO:0000256" key="3">
    <source>
        <dbReference type="ARBA" id="ARBA00022692"/>
    </source>
</evidence>
<dbReference type="EMBL" id="HBHX01021547">
    <property type="protein sequence ID" value="CAE0111361.1"/>
    <property type="molecule type" value="Transcribed_RNA"/>
</dbReference>
<evidence type="ECO:0000256" key="1">
    <source>
        <dbReference type="ARBA" id="ARBA00004141"/>
    </source>
</evidence>
<keyword evidence="5" id="KW-0472">Membrane</keyword>
<evidence type="ECO:0000256" key="4">
    <source>
        <dbReference type="ARBA" id="ARBA00022989"/>
    </source>
</evidence>
<name>A0A7S3ARR3_9EUKA</name>
<evidence type="ECO:0000256" key="6">
    <source>
        <dbReference type="RuleBase" id="RU363053"/>
    </source>
</evidence>
<comment type="subcellular location">
    <subcellularLocation>
        <location evidence="1">Membrane</location>
        <topology evidence="1">Multi-pass membrane protein</topology>
    </subcellularLocation>
</comment>
<evidence type="ECO:0000256" key="2">
    <source>
        <dbReference type="ARBA" id="ARBA00006824"/>
    </source>
</evidence>
<dbReference type="GO" id="GO:0005737">
    <property type="term" value="C:cytoplasm"/>
    <property type="evidence" value="ECO:0007669"/>
    <property type="project" value="TreeGrafter"/>
</dbReference>
<keyword evidence="4" id="KW-1133">Transmembrane helix</keyword>
<protein>
    <recommendedName>
        <fullName evidence="8">Peroxisomal membrane protein MPV17</fullName>
    </recommendedName>
</protein>
<organism evidence="7">
    <name type="scientific">Haptolina ericina</name>
    <dbReference type="NCBI Taxonomy" id="156174"/>
    <lineage>
        <taxon>Eukaryota</taxon>
        <taxon>Haptista</taxon>
        <taxon>Haptophyta</taxon>
        <taxon>Prymnesiophyceae</taxon>
        <taxon>Prymnesiales</taxon>
        <taxon>Prymnesiaceae</taxon>
        <taxon>Haptolina</taxon>
    </lineage>
</organism>
<dbReference type="InterPro" id="IPR007248">
    <property type="entry name" value="Mpv17_PMP22"/>
</dbReference>
<gene>
    <name evidence="7" type="ORF">HERI1096_LOCUS12021</name>
</gene>
<evidence type="ECO:0008006" key="8">
    <source>
        <dbReference type="Google" id="ProtNLM"/>
    </source>
</evidence>
<dbReference type="AlphaFoldDB" id="A0A7S3ARR3"/>
<dbReference type="PANTHER" id="PTHR11266">
    <property type="entry name" value="PEROXISOMAL MEMBRANE PROTEIN 2, PXMP2 MPV17"/>
    <property type="match status" value="1"/>
</dbReference>
<comment type="similarity">
    <text evidence="2 6">Belongs to the peroxisomal membrane protein PXMP2/4 family.</text>
</comment>
<sequence length="168" mass="17697">MQGAVLCGAGDLLAQQLEGQHEADSWRCASAAAVGVGFGAFAYPIAYRVLDSRWPGSSMRAVMTKALAEVATLGTVGNAGSIGARGFLEGRGSSAVSTQLWHEMPAVLLNELRVWLPYNVVAFALIPAHLRPGATMLVEACWVTYISLVAHRPHERSGLGAGEAKADH</sequence>
<proteinExistence type="inferred from homology"/>
<dbReference type="PANTHER" id="PTHR11266:SF80">
    <property type="entry name" value="PEROXISOMAL MEMBRANE PROTEIN 2"/>
    <property type="match status" value="1"/>
</dbReference>
<dbReference type="Pfam" id="PF04117">
    <property type="entry name" value="Mpv17_PMP22"/>
    <property type="match status" value="1"/>
</dbReference>